<evidence type="ECO:0000313" key="3">
    <source>
        <dbReference type="EMBL" id="KAJ3516920.1"/>
    </source>
</evidence>
<accession>A0A9W8N1A0</accession>
<organism evidence="3 4">
    <name type="scientific">Agrocybe chaxingu</name>
    <dbReference type="NCBI Taxonomy" id="84603"/>
    <lineage>
        <taxon>Eukaryota</taxon>
        <taxon>Fungi</taxon>
        <taxon>Dikarya</taxon>
        <taxon>Basidiomycota</taxon>
        <taxon>Agaricomycotina</taxon>
        <taxon>Agaricomycetes</taxon>
        <taxon>Agaricomycetidae</taxon>
        <taxon>Agaricales</taxon>
        <taxon>Agaricineae</taxon>
        <taxon>Strophariaceae</taxon>
        <taxon>Agrocybe</taxon>
    </lineage>
</organism>
<keyword evidence="1" id="KW-0175">Coiled coil</keyword>
<dbReference type="AlphaFoldDB" id="A0A9W8N1A0"/>
<gene>
    <name evidence="3" type="ORF">NLJ89_g822</name>
</gene>
<comment type="caution">
    <text evidence="3">The sequence shown here is derived from an EMBL/GenBank/DDBJ whole genome shotgun (WGS) entry which is preliminary data.</text>
</comment>
<evidence type="ECO:0000256" key="1">
    <source>
        <dbReference type="SAM" id="Coils"/>
    </source>
</evidence>
<proteinExistence type="predicted"/>
<evidence type="ECO:0000313" key="4">
    <source>
        <dbReference type="Proteomes" id="UP001148786"/>
    </source>
</evidence>
<evidence type="ECO:0000256" key="2">
    <source>
        <dbReference type="SAM" id="MobiDB-lite"/>
    </source>
</evidence>
<dbReference type="OrthoDB" id="3235454at2759"/>
<keyword evidence="4" id="KW-1185">Reference proteome</keyword>
<reference evidence="3" key="1">
    <citation type="submission" date="2022-07" db="EMBL/GenBank/DDBJ databases">
        <title>Genome Sequence of Agrocybe chaxingu.</title>
        <authorList>
            <person name="Buettner E."/>
        </authorList>
    </citation>
    <scope>NUCLEOTIDE SEQUENCE</scope>
    <source>
        <strain evidence="3">MP-N11</strain>
    </source>
</reference>
<dbReference type="EMBL" id="JANKHO010000037">
    <property type="protein sequence ID" value="KAJ3516920.1"/>
    <property type="molecule type" value="Genomic_DNA"/>
</dbReference>
<feature type="region of interest" description="Disordered" evidence="2">
    <location>
        <begin position="1"/>
        <end position="33"/>
    </location>
</feature>
<name>A0A9W8N1A0_9AGAR</name>
<protein>
    <submittedName>
        <fullName evidence="3">Uncharacterized protein</fullName>
    </submittedName>
</protein>
<sequence>MPTQRQCQLKKQRVEEDDTEFDFPMSQQSNDSEEQHIIEAIERQYAGPAREKKRAEREKKFLDMAKKKLNEDLVKSSEDIREACQAVDEVYNAFLNDYAVIEDKIDAKLTKIQELEDKLAKMVAQKHKADEEIVRTQIQARESALGKTKAACKGIWL</sequence>
<dbReference type="Proteomes" id="UP001148786">
    <property type="component" value="Unassembled WGS sequence"/>
</dbReference>
<feature type="coiled-coil region" evidence="1">
    <location>
        <begin position="98"/>
        <end position="132"/>
    </location>
</feature>